<sequence>MNTRSKPSFLGYLCRRMPSGSWLILVFWMLMFAPVQAAVELRIAISKNAGAISVGSSTDAVVKDGSGRVLGELGAMNATDASVRGKGVGVDRFSASQLIIEPKDDGVVWINDRWYRGRTRLLRMGSGVTAINLIDLEQYLYSVVGAEAIPSWPLEALKTQAVAARTYAIYKSNTSGNRFYDLDTTTRTQVYKGMETEFTTTHDAVNSTEGQIMTYNGKAILAVFHSSSGGHTENVEDVWNSSLPYLRGVVDYDQVAPVFQWSKTFTASELGRLLGGVGRVRSLVPQRVTPLGRIIKLRVVGDRGSKLVSDDQLRQVLDLRSTLFTVSESNNTFEIDGRGYGHGIGLSQWGAFGLASQGQTYDRILTHYYQNAQLTALGDR</sequence>
<organism evidence="2 3">
    <name type="scientific">Pannus brasiliensis CCIBt3594</name>
    <dbReference type="NCBI Taxonomy" id="1427578"/>
    <lineage>
        <taxon>Bacteria</taxon>
        <taxon>Bacillati</taxon>
        <taxon>Cyanobacteriota</taxon>
        <taxon>Cyanophyceae</taxon>
        <taxon>Oscillatoriophycideae</taxon>
        <taxon>Chroococcales</taxon>
        <taxon>Microcystaceae</taxon>
        <taxon>Pannus</taxon>
    </lineage>
</organism>
<comment type="caution">
    <text evidence="2">The sequence shown here is derived from an EMBL/GenBank/DDBJ whole genome shotgun (WGS) entry which is preliminary data.</text>
</comment>
<proteinExistence type="predicted"/>
<gene>
    <name evidence="2" type="ORF">V0288_08420</name>
</gene>
<dbReference type="AlphaFoldDB" id="A0AAW9QPJ6"/>
<keyword evidence="3" id="KW-1185">Reference proteome</keyword>
<dbReference type="GO" id="GO:0030435">
    <property type="term" value="P:sporulation resulting in formation of a cellular spore"/>
    <property type="evidence" value="ECO:0007669"/>
    <property type="project" value="InterPro"/>
</dbReference>
<dbReference type="InterPro" id="IPR013693">
    <property type="entry name" value="SpoIID/LytB_N"/>
</dbReference>
<dbReference type="RefSeq" id="WP_332864625.1">
    <property type="nucleotide sequence ID" value="NZ_JBAFSM010000013.1"/>
</dbReference>
<dbReference type="EMBL" id="JBAFSM010000013">
    <property type="protein sequence ID" value="MEG3437140.1"/>
    <property type="molecule type" value="Genomic_DNA"/>
</dbReference>
<feature type="domain" description="Sporulation stage II protein D amidase enhancer LytB N-terminal" evidence="1">
    <location>
        <begin position="126"/>
        <end position="215"/>
    </location>
</feature>
<name>A0AAW9QPJ6_9CHRO</name>
<evidence type="ECO:0000313" key="3">
    <source>
        <dbReference type="Proteomes" id="UP001328733"/>
    </source>
</evidence>
<dbReference type="GO" id="GO:0030288">
    <property type="term" value="C:outer membrane-bounded periplasmic space"/>
    <property type="evidence" value="ECO:0007669"/>
    <property type="project" value="TreeGrafter"/>
</dbReference>
<dbReference type="Pfam" id="PF08486">
    <property type="entry name" value="SpoIID"/>
    <property type="match status" value="1"/>
</dbReference>
<dbReference type="PANTHER" id="PTHR30032:SF4">
    <property type="entry name" value="AMIDASE ENHANCER"/>
    <property type="match status" value="1"/>
</dbReference>
<dbReference type="InterPro" id="IPR051922">
    <property type="entry name" value="Bact_Sporulation_Assoc"/>
</dbReference>
<dbReference type="PANTHER" id="PTHR30032">
    <property type="entry name" value="N-ACETYLMURAMOYL-L-ALANINE AMIDASE-RELATED"/>
    <property type="match status" value="1"/>
</dbReference>
<dbReference type="Proteomes" id="UP001328733">
    <property type="component" value="Unassembled WGS sequence"/>
</dbReference>
<reference evidence="2 3" key="1">
    <citation type="submission" date="2024-01" db="EMBL/GenBank/DDBJ databases">
        <title>Genomic insights into the taxonomy and metabolism of the cyanobacterium Pannus brasiliensis CCIBt3594.</title>
        <authorList>
            <person name="Machado M."/>
            <person name="Botero N.B."/>
            <person name="Andreote A.P.D."/>
            <person name="Feitosa A.M.T."/>
            <person name="Popin R."/>
            <person name="Sivonen K."/>
            <person name="Fiore M.F."/>
        </authorList>
    </citation>
    <scope>NUCLEOTIDE SEQUENCE [LARGE SCALE GENOMIC DNA]</scope>
    <source>
        <strain evidence="2 3">CCIBt3594</strain>
    </source>
</reference>
<dbReference type="InterPro" id="IPR013486">
    <property type="entry name" value="SpoIID/LytB"/>
</dbReference>
<protein>
    <submittedName>
        <fullName evidence="2">SpoIID/LytB domain-containing protein</fullName>
    </submittedName>
</protein>
<accession>A0AAW9QPJ6</accession>
<evidence type="ECO:0000313" key="2">
    <source>
        <dbReference type="EMBL" id="MEG3437140.1"/>
    </source>
</evidence>
<dbReference type="NCBIfam" id="TIGR02669">
    <property type="entry name" value="SpoIID_LytB"/>
    <property type="match status" value="1"/>
</dbReference>
<evidence type="ECO:0000259" key="1">
    <source>
        <dbReference type="Pfam" id="PF08486"/>
    </source>
</evidence>